<organism evidence="6 7">
    <name type="scientific">Shewanella eurypsychrophilus</name>
    <dbReference type="NCBI Taxonomy" id="2593656"/>
    <lineage>
        <taxon>Bacteria</taxon>
        <taxon>Pseudomonadati</taxon>
        <taxon>Pseudomonadota</taxon>
        <taxon>Gammaproteobacteria</taxon>
        <taxon>Alteromonadales</taxon>
        <taxon>Shewanellaceae</taxon>
        <taxon>Shewanella</taxon>
    </lineage>
</organism>
<dbReference type="Proteomes" id="UP000316416">
    <property type="component" value="Chromosome"/>
</dbReference>
<accession>A0ABX6V8Z9</accession>
<dbReference type="Pfam" id="PF26305">
    <property type="entry name" value="CD_NTase_C"/>
    <property type="match status" value="1"/>
</dbReference>
<dbReference type="CDD" id="cd05400">
    <property type="entry name" value="NT_2-5OAS_ClassI-CCAase"/>
    <property type="match status" value="1"/>
</dbReference>
<keyword evidence="4" id="KW-0051">Antiviral defense</keyword>
<dbReference type="SUPFAM" id="SSF81301">
    <property type="entry name" value="Nucleotidyltransferase"/>
    <property type="match status" value="1"/>
</dbReference>
<evidence type="ECO:0000313" key="7">
    <source>
        <dbReference type="Proteomes" id="UP000316416"/>
    </source>
</evidence>
<dbReference type="RefSeq" id="WP_142870991.1">
    <property type="nucleotide sequence ID" value="NZ_CP045503.2"/>
</dbReference>
<evidence type="ECO:0000256" key="1">
    <source>
        <dbReference type="ARBA" id="ARBA00022679"/>
    </source>
</evidence>
<evidence type="ECO:0000256" key="2">
    <source>
        <dbReference type="ARBA" id="ARBA00022695"/>
    </source>
</evidence>
<gene>
    <name evidence="6" type="ORF">FM038_013330</name>
</gene>
<protein>
    <submittedName>
        <fullName evidence="6">Nucleotidyltransferase</fullName>
    </submittedName>
</protein>
<evidence type="ECO:0000259" key="5">
    <source>
        <dbReference type="Pfam" id="PF26305"/>
    </source>
</evidence>
<evidence type="ECO:0000256" key="3">
    <source>
        <dbReference type="ARBA" id="ARBA00022741"/>
    </source>
</evidence>
<dbReference type="InterPro" id="IPR058909">
    <property type="entry name" value="CD_NTase_C"/>
</dbReference>
<dbReference type="EMBL" id="CP045503">
    <property type="protein sequence ID" value="QPG58319.1"/>
    <property type="molecule type" value="Genomic_DNA"/>
</dbReference>
<keyword evidence="3" id="KW-0547">Nucleotide-binding</keyword>
<proteinExistence type="predicted"/>
<keyword evidence="1" id="KW-0808">Transferase</keyword>
<keyword evidence="2" id="KW-0548">Nucleotidyltransferase</keyword>
<reference evidence="6" key="1">
    <citation type="submission" date="2021-07" db="EMBL/GenBank/DDBJ databases">
        <title>Shewanella sp. YLB-07 whole genome sequence.</title>
        <authorList>
            <person name="Yu L."/>
        </authorList>
    </citation>
    <scope>NUCLEOTIDE SEQUENCE</scope>
    <source>
        <strain evidence="6">YLB-08</strain>
    </source>
</reference>
<evidence type="ECO:0000313" key="6">
    <source>
        <dbReference type="EMBL" id="QPG58319.1"/>
    </source>
</evidence>
<feature type="domain" description="cGAS/DncV-like nucleotidyltransferase C-terminal helical" evidence="5">
    <location>
        <begin position="177"/>
        <end position="295"/>
    </location>
</feature>
<keyword evidence="7" id="KW-1185">Reference proteome</keyword>
<name>A0ABX6V8Z9_9GAMM</name>
<evidence type="ECO:0000256" key="4">
    <source>
        <dbReference type="ARBA" id="ARBA00023118"/>
    </source>
</evidence>
<dbReference type="InterPro" id="IPR006116">
    <property type="entry name" value="NT_2-5OAS_ClassI-CCAase"/>
</dbReference>
<sequence>MPKDWESTFTHWAKGPAATESERCENAIRALKNAIAQSDALKNRNTEIILQGSYRNRVNVRQDSDVDLGIICRDTFYYHLPQGITKEGASITPAIYQFAEYKNDVENALVNYFGRSEVTRGNKAFDIKANSYRVEADLAPFFEYRHYWDGSRYAEGVKLLSDSGKEVINYPEQHYSNGVAKNDNTSRRYKRCVRILKNLKNLKNKMEEDGYNSAKEIPGFLIECLVFNVPDENFSSSTYVPLVRSALAYIYNNTRPSDDCSKWTEVNNIKYLFHSSQPWTKAETHQFISNAWDYIGYE</sequence>
<dbReference type="InterPro" id="IPR043519">
    <property type="entry name" value="NT_sf"/>
</dbReference>